<evidence type="ECO:0000313" key="3">
    <source>
        <dbReference type="EMBL" id="CUG89942.1"/>
    </source>
</evidence>
<dbReference type="Proteomes" id="UP000051952">
    <property type="component" value="Unassembled WGS sequence"/>
</dbReference>
<name>A0A0S4JED0_BODSA</name>
<feature type="region of interest" description="Disordered" evidence="2">
    <location>
        <begin position="55"/>
        <end position="82"/>
    </location>
</feature>
<evidence type="ECO:0000313" key="4">
    <source>
        <dbReference type="Proteomes" id="UP000051952"/>
    </source>
</evidence>
<organism evidence="3 4">
    <name type="scientific">Bodo saltans</name>
    <name type="common">Flagellated protozoan</name>
    <dbReference type="NCBI Taxonomy" id="75058"/>
    <lineage>
        <taxon>Eukaryota</taxon>
        <taxon>Discoba</taxon>
        <taxon>Euglenozoa</taxon>
        <taxon>Kinetoplastea</taxon>
        <taxon>Metakinetoplastina</taxon>
        <taxon>Eubodonida</taxon>
        <taxon>Bodonidae</taxon>
        <taxon>Bodo</taxon>
    </lineage>
</organism>
<reference evidence="4" key="1">
    <citation type="submission" date="2015-09" db="EMBL/GenBank/DDBJ databases">
        <authorList>
            <consortium name="Pathogen Informatics"/>
        </authorList>
    </citation>
    <scope>NUCLEOTIDE SEQUENCE [LARGE SCALE GENOMIC DNA]</scope>
    <source>
        <strain evidence="4">Lake Konstanz</strain>
    </source>
</reference>
<feature type="coiled-coil region" evidence="1">
    <location>
        <begin position="85"/>
        <end position="119"/>
    </location>
</feature>
<keyword evidence="4" id="KW-1185">Reference proteome</keyword>
<dbReference type="AlphaFoldDB" id="A0A0S4JED0"/>
<proteinExistence type="predicted"/>
<dbReference type="VEuPathDB" id="TriTrypDB:BSAL_24185"/>
<gene>
    <name evidence="3" type="ORF">BSAL_24185</name>
</gene>
<evidence type="ECO:0000256" key="1">
    <source>
        <dbReference type="SAM" id="Coils"/>
    </source>
</evidence>
<keyword evidence="1" id="KW-0175">Coiled coil</keyword>
<accession>A0A0S4JED0</accession>
<protein>
    <submittedName>
        <fullName evidence="3">Uncharacterized protein</fullName>
    </submittedName>
</protein>
<evidence type="ECO:0000256" key="2">
    <source>
        <dbReference type="SAM" id="MobiDB-lite"/>
    </source>
</evidence>
<sequence>MPLTPVDFVPEVGAYRQRIEKELRTLRPKTSQYYPVVGPYAIPDRLPPDLQRLLDEQNGISPSHSPARKGHQSRLKNAPETAEKLRHLEEQILEEREGRRQVEEQIDRLQVMLQKLVIKEGPK</sequence>
<dbReference type="EMBL" id="CYKH01001780">
    <property type="protein sequence ID" value="CUG89942.1"/>
    <property type="molecule type" value="Genomic_DNA"/>
</dbReference>